<sequence>MMSNCKPFLADIMNYINIIYNLCENGMLSDAETLCQELFSHDRGCFKDVVIKGLCAEGLLHKSGEVLYEVIMHGVGDTTALRECVTEICKNDGRGEEIETAIHEPSWIQTSSKTCINVFICTLVKTITIAYSYLVVTRSRSNYIFDKLQETEGFVLGVVMEQLTKREGVNRFAGFNLPILILRVPLMLI</sequence>
<evidence type="ECO:0000313" key="3">
    <source>
        <dbReference type="Proteomes" id="UP000002051"/>
    </source>
</evidence>
<dbReference type="Proteomes" id="UP000002051">
    <property type="component" value="Chromosome 2"/>
</dbReference>
<dbReference type="PANTHER" id="PTHR47937:SF2">
    <property type="entry name" value="PENTATRICOPEPTIDE (PPR) REPEAT-CONTAINING PROTEIN, PF01535'-RELATED"/>
    <property type="match status" value="1"/>
</dbReference>
<organism evidence="1 3">
    <name type="scientific">Medicago truncatula</name>
    <name type="common">Barrel medic</name>
    <name type="synonym">Medicago tribuloides</name>
    <dbReference type="NCBI Taxonomy" id="3880"/>
    <lineage>
        <taxon>Eukaryota</taxon>
        <taxon>Viridiplantae</taxon>
        <taxon>Streptophyta</taxon>
        <taxon>Embryophyta</taxon>
        <taxon>Tracheophyta</taxon>
        <taxon>Spermatophyta</taxon>
        <taxon>Magnoliopsida</taxon>
        <taxon>eudicotyledons</taxon>
        <taxon>Gunneridae</taxon>
        <taxon>Pentapetalae</taxon>
        <taxon>rosids</taxon>
        <taxon>fabids</taxon>
        <taxon>Fabales</taxon>
        <taxon>Fabaceae</taxon>
        <taxon>Papilionoideae</taxon>
        <taxon>50 kb inversion clade</taxon>
        <taxon>NPAAA clade</taxon>
        <taxon>Hologalegina</taxon>
        <taxon>IRL clade</taxon>
        <taxon>Trifolieae</taxon>
        <taxon>Medicago</taxon>
    </lineage>
</organism>
<dbReference type="EMBL" id="CM001218">
    <property type="protein sequence ID" value="AES63135.1"/>
    <property type="molecule type" value="Genomic_DNA"/>
</dbReference>
<reference evidence="1 3" key="1">
    <citation type="journal article" date="2011" name="Nature">
        <title>The Medicago genome provides insight into the evolution of rhizobial symbioses.</title>
        <authorList>
            <person name="Young N.D."/>
            <person name="Debelle F."/>
            <person name="Oldroyd G.E."/>
            <person name="Geurts R."/>
            <person name="Cannon S.B."/>
            <person name="Udvardi M.K."/>
            <person name="Benedito V.A."/>
            <person name="Mayer K.F."/>
            <person name="Gouzy J."/>
            <person name="Schoof H."/>
            <person name="Van de Peer Y."/>
            <person name="Proost S."/>
            <person name="Cook D.R."/>
            <person name="Meyers B.C."/>
            <person name="Spannagl M."/>
            <person name="Cheung F."/>
            <person name="De Mita S."/>
            <person name="Krishnakumar V."/>
            <person name="Gundlach H."/>
            <person name="Zhou S."/>
            <person name="Mudge J."/>
            <person name="Bharti A.K."/>
            <person name="Murray J.D."/>
            <person name="Naoumkina M.A."/>
            <person name="Rosen B."/>
            <person name="Silverstein K.A."/>
            <person name="Tang H."/>
            <person name="Rombauts S."/>
            <person name="Zhao P.X."/>
            <person name="Zhou P."/>
            <person name="Barbe V."/>
            <person name="Bardou P."/>
            <person name="Bechner M."/>
            <person name="Bellec A."/>
            <person name="Berger A."/>
            <person name="Berges H."/>
            <person name="Bidwell S."/>
            <person name="Bisseling T."/>
            <person name="Choisne N."/>
            <person name="Couloux A."/>
            <person name="Denny R."/>
            <person name="Deshpande S."/>
            <person name="Dai X."/>
            <person name="Doyle J.J."/>
            <person name="Dudez A.M."/>
            <person name="Farmer A.D."/>
            <person name="Fouteau S."/>
            <person name="Franken C."/>
            <person name="Gibelin C."/>
            <person name="Gish J."/>
            <person name="Goldstein S."/>
            <person name="Gonzalez A.J."/>
            <person name="Green P.J."/>
            <person name="Hallab A."/>
            <person name="Hartog M."/>
            <person name="Hua A."/>
            <person name="Humphray S.J."/>
            <person name="Jeong D.H."/>
            <person name="Jing Y."/>
            <person name="Jocker A."/>
            <person name="Kenton S.M."/>
            <person name="Kim D.J."/>
            <person name="Klee K."/>
            <person name="Lai H."/>
            <person name="Lang C."/>
            <person name="Lin S."/>
            <person name="Macmil S.L."/>
            <person name="Magdelenat G."/>
            <person name="Matthews L."/>
            <person name="McCorrison J."/>
            <person name="Monaghan E.L."/>
            <person name="Mun J.H."/>
            <person name="Najar F.Z."/>
            <person name="Nicholson C."/>
            <person name="Noirot C."/>
            <person name="O'Bleness M."/>
            <person name="Paule C.R."/>
            <person name="Poulain J."/>
            <person name="Prion F."/>
            <person name="Qin B."/>
            <person name="Qu C."/>
            <person name="Retzel E.F."/>
            <person name="Riddle C."/>
            <person name="Sallet E."/>
            <person name="Samain S."/>
            <person name="Samson N."/>
            <person name="Sanders I."/>
            <person name="Saurat O."/>
            <person name="Scarpelli C."/>
            <person name="Schiex T."/>
            <person name="Segurens B."/>
            <person name="Severin A.J."/>
            <person name="Sherrier D.J."/>
            <person name="Shi R."/>
            <person name="Sims S."/>
            <person name="Singer S.R."/>
            <person name="Sinharoy S."/>
            <person name="Sterck L."/>
            <person name="Viollet A."/>
            <person name="Wang B.B."/>
            <person name="Wang K."/>
            <person name="Wang M."/>
            <person name="Wang X."/>
            <person name="Warfsmann J."/>
            <person name="Weissenbach J."/>
            <person name="White D.D."/>
            <person name="White J.D."/>
            <person name="Wiley G.B."/>
            <person name="Wincker P."/>
            <person name="Xing Y."/>
            <person name="Yang L."/>
            <person name="Yao Z."/>
            <person name="Ying F."/>
            <person name="Zhai J."/>
            <person name="Zhou L."/>
            <person name="Zuber A."/>
            <person name="Denarie J."/>
            <person name="Dixon R.A."/>
            <person name="May G.D."/>
            <person name="Schwartz D.C."/>
            <person name="Rogers J."/>
            <person name="Quetier F."/>
            <person name="Town C.D."/>
            <person name="Roe B.A."/>
        </authorList>
    </citation>
    <scope>NUCLEOTIDE SEQUENCE [LARGE SCALE GENOMIC DNA]</scope>
    <source>
        <strain evidence="1">A17</strain>
        <strain evidence="2 3">cv. Jemalong A17</strain>
    </source>
</reference>
<name>G7IN49_MEDTR</name>
<dbReference type="InterPro" id="IPR052308">
    <property type="entry name" value="PPR_domain-containing"/>
</dbReference>
<evidence type="ECO:0008006" key="4">
    <source>
        <dbReference type="Google" id="ProtNLM"/>
    </source>
</evidence>
<gene>
    <name evidence="1" type="ordered locus">MTR_2g005340</name>
</gene>
<dbReference type="PANTHER" id="PTHR47937">
    <property type="entry name" value="PLASTID TRANSCRIPTIONALLY ACTIVE CHROMOSOME 2-LIKE PROTEIN"/>
    <property type="match status" value="1"/>
</dbReference>
<keyword evidence="3" id="KW-1185">Reference proteome</keyword>
<proteinExistence type="predicted"/>
<dbReference type="AlphaFoldDB" id="G7IN49"/>
<dbReference type="HOGENOM" id="CLU_1436418_0_0_1"/>
<dbReference type="PaxDb" id="3880-AES63135"/>
<reference evidence="2" key="3">
    <citation type="submission" date="2015-04" db="UniProtKB">
        <authorList>
            <consortium name="EnsemblPlants"/>
        </authorList>
    </citation>
    <scope>IDENTIFICATION</scope>
    <source>
        <strain evidence="2">cv. Jemalong A17</strain>
    </source>
</reference>
<accession>G7IN49</accession>
<evidence type="ECO:0000313" key="2">
    <source>
        <dbReference type="EnsemblPlants" id="AES63135"/>
    </source>
</evidence>
<reference evidence="1 3" key="2">
    <citation type="journal article" date="2014" name="BMC Genomics">
        <title>An improved genome release (version Mt4.0) for the model legume Medicago truncatula.</title>
        <authorList>
            <person name="Tang H."/>
            <person name="Krishnakumar V."/>
            <person name="Bidwell S."/>
            <person name="Rosen B."/>
            <person name="Chan A."/>
            <person name="Zhou S."/>
            <person name="Gentzbittel L."/>
            <person name="Childs K.L."/>
            <person name="Yandell M."/>
            <person name="Gundlach H."/>
            <person name="Mayer K.F."/>
            <person name="Schwartz D.C."/>
            <person name="Town C.D."/>
        </authorList>
    </citation>
    <scope>GENOME REANNOTATION</scope>
    <source>
        <strain evidence="2 3">cv. Jemalong A17</strain>
    </source>
</reference>
<evidence type="ECO:0000313" key="1">
    <source>
        <dbReference type="EMBL" id="AES63135.1"/>
    </source>
</evidence>
<dbReference type="EnsemblPlants" id="AES63135">
    <property type="protein sequence ID" value="AES63135"/>
    <property type="gene ID" value="MTR_2g005340"/>
</dbReference>
<protein>
    <recommendedName>
        <fullName evidence="4">Pentatricopeptide</fullName>
    </recommendedName>
</protein>